<dbReference type="EMBL" id="CCYA01000240">
    <property type="protein sequence ID" value="CEH14185.1"/>
    <property type="molecule type" value="Genomic_DNA"/>
</dbReference>
<evidence type="ECO:0000313" key="2">
    <source>
        <dbReference type="Proteomes" id="UP000054845"/>
    </source>
</evidence>
<evidence type="ECO:0000313" key="1">
    <source>
        <dbReference type="EMBL" id="CEH14185.1"/>
    </source>
</evidence>
<proteinExistence type="predicted"/>
<dbReference type="AlphaFoldDB" id="A0A0P1BE39"/>
<organism evidence="1 2">
    <name type="scientific">Ceraceosorus bombacis</name>
    <dbReference type="NCBI Taxonomy" id="401625"/>
    <lineage>
        <taxon>Eukaryota</taxon>
        <taxon>Fungi</taxon>
        <taxon>Dikarya</taxon>
        <taxon>Basidiomycota</taxon>
        <taxon>Ustilaginomycotina</taxon>
        <taxon>Exobasidiomycetes</taxon>
        <taxon>Ceraceosorales</taxon>
        <taxon>Ceraceosoraceae</taxon>
        <taxon>Ceraceosorus</taxon>
    </lineage>
</organism>
<reference evidence="2" key="1">
    <citation type="submission" date="2014-09" db="EMBL/GenBank/DDBJ databases">
        <authorList>
            <person name="Sharma Rahul"/>
            <person name="Thines Marco"/>
        </authorList>
    </citation>
    <scope>NUCLEOTIDE SEQUENCE [LARGE SCALE GENOMIC DNA]</scope>
</reference>
<dbReference type="Proteomes" id="UP000054845">
    <property type="component" value="Unassembled WGS sequence"/>
</dbReference>
<name>A0A0P1BE39_9BASI</name>
<protein>
    <submittedName>
        <fullName evidence="1">Uncharacterized protein</fullName>
    </submittedName>
</protein>
<accession>A0A0P1BE39</accession>
<keyword evidence="2" id="KW-1185">Reference proteome</keyword>
<sequence>MVHTSWQAHSQLLSPTGPTFFFNLEQRDHTRPISIQAGCAHLQAELPTFGLNRHAAVFGTPSATLAPSVLNQRLRGSVSFGSDAPNVNRPCAPSLLEVSTIGVSTLLAASSIKRRLGPSKKRQLGSHQVELSVAIESC</sequence>